<evidence type="ECO:0000256" key="5">
    <source>
        <dbReference type="ARBA" id="ARBA00022898"/>
    </source>
</evidence>
<dbReference type="SUPFAM" id="SSF53383">
    <property type="entry name" value="PLP-dependent transferases"/>
    <property type="match status" value="1"/>
</dbReference>
<dbReference type="GO" id="GO:0008483">
    <property type="term" value="F:transaminase activity"/>
    <property type="evidence" value="ECO:0007669"/>
    <property type="project" value="UniProtKB-KW"/>
</dbReference>
<comment type="cofactor">
    <cofactor evidence="1 6">
        <name>pyridoxal 5'-phosphate</name>
        <dbReference type="ChEBI" id="CHEBI:597326"/>
    </cofactor>
</comment>
<dbReference type="InterPro" id="IPR050596">
    <property type="entry name" value="AspAT/PAT-like"/>
</dbReference>
<sequence>MHHLINPHLQSIQISGIRKFFNMVSGKEGVVSLTIGQPDFPTPQHIKQAGIEAIQHNQTSYTHNAGMLPLREAISQFADQEYGLSYQPETEIITTVGASQAIDLTFRTILTPGDEVILPAPIYPGYEPCIRLAGGHPVHVDTTHTDFKLTVDILDQHITDKTKCIVLPYPSNPTGATLNREEVQALADYLENRDIFVLSDEIYSQLTYDEPHTSIARFKGMKDKTIVINGVSKSHSMTGWRIGYTLAPEWLSKEMLKVHQYNVSCPTSISQHAALRAIKDGKADTEAMRTEYKERLDYVYSRLTKMGVPCTKPGGAFYVFPYFPGLKESSFNFGLDLVEKAKLALVPGDAFSSYGQGYMRISYAYNIDTLKEALDRLEEYLTETALINN</sequence>
<evidence type="ECO:0000256" key="3">
    <source>
        <dbReference type="ARBA" id="ARBA00022576"/>
    </source>
</evidence>
<accession>A0ABY8V2C3</accession>
<dbReference type="RefSeq" id="WP_231416161.1">
    <property type="nucleotide sequence ID" value="NZ_CP126446.1"/>
</dbReference>
<keyword evidence="3 6" id="KW-0032">Aminotransferase</keyword>
<dbReference type="CDD" id="cd00609">
    <property type="entry name" value="AAT_like"/>
    <property type="match status" value="1"/>
</dbReference>
<keyword evidence="5" id="KW-0663">Pyridoxal phosphate</keyword>
<evidence type="ECO:0000256" key="6">
    <source>
        <dbReference type="RuleBase" id="RU000481"/>
    </source>
</evidence>
<name>A0ABY8V2C3_9BACI</name>
<dbReference type="NCBIfam" id="NF005817">
    <property type="entry name" value="PRK07683.1"/>
    <property type="match status" value="1"/>
</dbReference>
<dbReference type="EC" id="2.6.1.-" evidence="6"/>
<dbReference type="PANTHER" id="PTHR46383">
    <property type="entry name" value="ASPARTATE AMINOTRANSFERASE"/>
    <property type="match status" value="1"/>
</dbReference>
<proteinExistence type="inferred from homology"/>
<evidence type="ECO:0000313" key="8">
    <source>
        <dbReference type="EMBL" id="WIF99770.1"/>
    </source>
</evidence>
<dbReference type="PANTHER" id="PTHR46383:SF4">
    <property type="entry name" value="AMINOTRANSFERASE"/>
    <property type="match status" value="1"/>
</dbReference>
<feature type="domain" description="Aminotransferase class I/classII large" evidence="7">
    <location>
        <begin position="29"/>
        <end position="377"/>
    </location>
</feature>
<dbReference type="InterPro" id="IPR015422">
    <property type="entry name" value="PyrdxlP-dep_Trfase_small"/>
</dbReference>
<dbReference type="EMBL" id="CP126446">
    <property type="protein sequence ID" value="WIF99770.1"/>
    <property type="molecule type" value="Genomic_DNA"/>
</dbReference>
<keyword evidence="9" id="KW-1185">Reference proteome</keyword>
<comment type="similarity">
    <text evidence="2 6">Belongs to the class-I pyridoxal-phosphate-dependent aminotransferase family.</text>
</comment>
<dbReference type="InterPro" id="IPR015421">
    <property type="entry name" value="PyrdxlP-dep_Trfase_major"/>
</dbReference>
<reference evidence="8 9" key="1">
    <citation type="submission" date="2023-05" db="EMBL/GenBank/DDBJ databases">
        <title>Comparative genomics reveals the evidence of polycyclic aromatic hydrocarbons degradation in moderately halophilic genus Pontibacillus.</title>
        <authorList>
            <person name="Yang H."/>
            <person name="Qian Z."/>
        </authorList>
    </citation>
    <scope>NUCLEOTIDE SEQUENCE [LARGE SCALE GENOMIC DNA]</scope>
    <source>
        <strain evidence="9">HN14</strain>
    </source>
</reference>
<dbReference type="InterPro" id="IPR015424">
    <property type="entry name" value="PyrdxlP-dep_Trfase"/>
</dbReference>
<evidence type="ECO:0000256" key="1">
    <source>
        <dbReference type="ARBA" id="ARBA00001933"/>
    </source>
</evidence>
<evidence type="ECO:0000256" key="2">
    <source>
        <dbReference type="ARBA" id="ARBA00007441"/>
    </source>
</evidence>
<protein>
    <recommendedName>
        <fullName evidence="6">Aminotransferase</fullName>
        <ecNumber evidence="6">2.6.1.-</ecNumber>
    </recommendedName>
</protein>
<dbReference type="Gene3D" id="3.40.640.10">
    <property type="entry name" value="Type I PLP-dependent aspartate aminotransferase-like (Major domain)"/>
    <property type="match status" value="1"/>
</dbReference>
<keyword evidence="4 6" id="KW-0808">Transferase</keyword>
<dbReference type="Gene3D" id="3.90.1150.10">
    <property type="entry name" value="Aspartate Aminotransferase, domain 1"/>
    <property type="match status" value="1"/>
</dbReference>
<organism evidence="8 9">
    <name type="scientific">Pontibacillus chungwhensis</name>
    <dbReference type="NCBI Taxonomy" id="265426"/>
    <lineage>
        <taxon>Bacteria</taxon>
        <taxon>Bacillati</taxon>
        <taxon>Bacillota</taxon>
        <taxon>Bacilli</taxon>
        <taxon>Bacillales</taxon>
        <taxon>Bacillaceae</taxon>
        <taxon>Pontibacillus</taxon>
    </lineage>
</organism>
<dbReference type="InterPro" id="IPR004838">
    <property type="entry name" value="NHTrfase_class1_PyrdxlP-BS"/>
</dbReference>
<evidence type="ECO:0000259" key="7">
    <source>
        <dbReference type="Pfam" id="PF00155"/>
    </source>
</evidence>
<gene>
    <name evidence="8" type="ORF">QNI29_08970</name>
</gene>
<dbReference type="InterPro" id="IPR004839">
    <property type="entry name" value="Aminotransferase_I/II_large"/>
</dbReference>
<dbReference type="Pfam" id="PF00155">
    <property type="entry name" value="Aminotran_1_2"/>
    <property type="match status" value="1"/>
</dbReference>
<dbReference type="PROSITE" id="PS00105">
    <property type="entry name" value="AA_TRANSFER_CLASS_1"/>
    <property type="match status" value="1"/>
</dbReference>
<dbReference type="Proteomes" id="UP001236652">
    <property type="component" value="Chromosome"/>
</dbReference>
<evidence type="ECO:0000256" key="4">
    <source>
        <dbReference type="ARBA" id="ARBA00022679"/>
    </source>
</evidence>
<evidence type="ECO:0000313" key="9">
    <source>
        <dbReference type="Proteomes" id="UP001236652"/>
    </source>
</evidence>